<keyword evidence="10" id="KW-1185">Reference proteome</keyword>
<dbReference type="PROSITE" id="PS50209">
    <property type="entry name" value="CARD"/>
    <property type="match status" value="2"/>
</dbReference>
<keyword evidence="2" id="KW-0963">Cytoplasm</keyword>
<protein>
    <recommendedName>
        <fullName evidence="11">Caspase recruitment domain-containing protein 8-like</fullName>
    </recommendedName>
</protein>
<keyword evidence="5" id="KW-0395">Inflammatory response</keyword>
<dbReference type="SMART" id="SM00114">
    <property type="entry name" value="CARD"/>
    <property type="match status" value="1"/>
</dbReference>
<comment type="subcellular location">
    <subcellularLocation>
        <location evidence="1">Cytoplasm</location>
        <location evidence="1">Cytosol</location>
    </subcellularLocation>
</comment>
<dbReference type="GO" id="GO:0005829">
    <property type="term" value="C:cytosol"/>
    <property type="evidence" value="ECO:0007669"/>
    <property type="project" value="UniProtKB-SubCell"/>
</dbReference>
<feature type="domain" description="Pyrin" evidence="7">
    <location>
        <begin position="1"/>
        <end position="90"/>
    </location>
</feature>
<sequence>MASKTGKNALIDTLKCLNRSDLRAFCSQMVQHGTQPWTDVRALRSRDPTEIANLMVSNFTERGAVRAAVKTLTRMGYKDEADRLTSVIEAGRQSFMSDLTGPTSEEHFVDRNKDYLIHKVGNVEHILDELLKKGVIQQESYDEISALSTSEEKIKELIDGHLKTVESKDIFQEIAMENVKIHRQLHYQGPHLSSMPSGSDDQYFKKVRMFENTKIYIKSTSGVWIQLEPEVNCVDSEDAPIYSLQSEAGRFECSVSGLRWVCKEKVSLKYQFGSWEEHMERMETMRYIPGGPLLDITVVAGKLDEAHLPHWICTKDNPTILTKFAVLHIESCGDVVERVSEVTPSHVKLFQPIFSPRGVLMRAGFPVKINCKVLIYKTKKAFLTLHVYLIPRDPALQQTIKNKELSSGYKMIEKPYPESLKMRDRFILTADMDTAVIYPKKLKLVYEGSDPNFFEVFIKRPDNEFQLTLIHESGPVWTCAIRKDDYENTGDIQVMYEEELAKVRSKLVQKVSRELVNQLLDDLFEDGVLNEGEKDSILQENNTRADRARCLIDMVRSKGREASRKIFTHLRSRDPTLSAELGLPSGRPE</sequence>
<dbReference type="InterPro" id="IPR001315">
    <property type="entry name" value="CARD"/>
</dbReference>
<dbReference type="CDD" id="cd08325">
    <property type="entry name" value="CARD_CASP1-like"/>
    <property type="match status" value="1"/>
</dbReference>
<dbReference type="GO" id="GO:0045087">
    <property type="term" value="P:innate immune response"/>
    <property type="evidence" value="ECO:0007669"/>
    <property type="project" value="UniProtKB-KW"/>
</dbReference>
<dbReference type="InterPro" id="IPR011029">
    <property type="entry name" value="DEATH-like_dom_sf"/>
</dbReference>
<dbReference type="Pfam" id="PF13553">
    <property type="entry name" value="FIIND"/>
    <property type="match status" value="1"/>
</dbReference>
<dbReference type="GO" id="GO:0042981">
    <property type="term" value="P:regulation of apoptotic process"/>
    <property type="evidence" value="ECO:0007669"/>
    <property type="project" value="InterPro"/>
</dbReference>
<evidence type="ECO:0008006" key="11">
    <source>
        <dbReference type="Google" id="ProtNLM"/>
    </source>
</evidence>
<name>A0AAW1E639_ZOAVI</name>
<dbReference type="PANTHER" id="PTHR46985">
    <property type="entry name" value="NACHT, LRR AND PYD DOMAINS-CONTAINING PROTEIN 1"/>
    <property type="match status" value="1"/>
</dbReference>
<dbReference type="PROSITE" id="PS50824">
    <property type="entry name" value="DAPIN"/>
    <property type="match status" value="1"/>
</dbReference>
<dbReference type="InterPro" id="IPR004020">
    <property type="entry name" value="DAPIN"/>
</dbReference>
<gene>
    <name evidence="9" type="ORF">VZT92_023295</name>
</gene>
<dbReference type="Proteomes" id="UP001488805">
    <property type="component" value="Unassembled WGS sequence"/>
</dbReference>
<dbReference type="InterPro" id="IPR025307">
    <property type="entry name" value="FIIND_dom"/>
</dbReference>
<dbReference type="SMART" id="SM01289">
    <property type="entry name" value="PYRIN"/>
    <property type="match status" value="1"/>
</dbReference>
<feature type="domain" description="CARD" evidence="6">
    <location>
        <begin position="101"/>
        <end position="168"/>
    </location>
</feature>
<dbReference type="Pfam" id="PF23679">
    <property type="entry name" value="UPA-FIIND"/>
    <property type="match status" value="1"/>
</dbReference>
<dbReference type="AlphaFoldDB" id="A0AAW1E639"/>
<evidence type="ECO:0000256" key="4">
    <source>
        <dbReference type="ARBA" id="ARBA00022859"/>
    </source>
</evidence>
<dbReference type="Gene3D" id="1.10.533.10">
    <property type="entry name" value="Death Domain, Fas"/>
    <property type="match status" value="3"/>
</dbReference>
<evidence type="ECO:0000313" key="10">
    <source>
        <dbReference type="Proteomes" id="UP001488805"/>
    </source>
</evidence>
<evidence type="ECO:0000256" key="3">
    <source>
        <dbReference type="ARBA" id="ARBA00022588"/>
    </source>
</evidence>
<evidence type="ECO:0000259" key="8">
    <source>
        <dbReference type="PROSITE" id="PS51830"/>
    </source>
</evidence>
<evidence type="ECO:0000259" key="7">
    <source>
        <dbReference type="PROSITE" id="PS50824"/>
    </source>
</evidence>
<dbReference type="Pfam" id="PF02758">
    <property type="entry name" value="PYRIN"/>
    <property type="match status" value="1"/>
</dbReference>
<evidence type="ECO:0000256" key="5">
    <source>
        <dbReference type="ARBA" id="ARBA00023198"/>
    </source>
</evidence>
<evidence type="ECO:0000256" key="1">
    <source>
        <dbReference type="ARBA" id="ARBA00004514"/>
    </source>
</evidence>
<evidence type="ECO:0000313" key="9">
    <source>
        <dbReference type="EMBL" id="KAK9517966.1"/>
    </source>
</evidence>
<proteinExistence type="predicted"/>
<dbReference type="PROSITE" id="PS51830">
    <property type="entry name" value="FIIND"/>
    <property type="match status" value="1"/>
</dbReference>
<evidence type="ECO:0000256" key="2">
    <source>
        <dbReference type="ARBA" id="ARBA00022490"/>
    </source>
</evidence>
<feature type="domain" description="CARD" evidence="6">
    <location>
        <begin position="492"/>
        <end position="585"/>
    </location>
</feature>
<evidence type="ECO:0000259" key="6">
    <source>
        <dbReference type="PROSITE" id="PS50209"/>
    </source>
</evidence>
<feature type="domain" description="FIIND" evidence="8">
    <location>
        <begin position="220"/>
        <end position="495"/>
    </location>
</feature>
<dbReference type="SUPFAM" id="SSF47986">
    <property type="entry name" value="DEATH domain"/>
    <property type="match status" value="3"/>
</dbReference>
<comment type="caution">
    <text evidence="9">The sequence shown here is derived from an EMBL/GenBank/DDBJ whole genome shotgun (WGS) entry which is preliminary data.</text>
</comment>
<keyword evidence="4" id="KW-0391">Immunity</keyword>
<accession>A0AAW1E639</accession>
<dbReference type="GO" id="GO:0006954">
    <property type="term" value="P:inflammatory response"/>
    <property type="evidence" value="ECO:0007669"/>
    <property type="project" value="UniProtKB-KW"/>
</dbReference>
<organism evidence="9 10">
    <name type="scientific">Zoarces viviparus</name>
    <name type="common">Viviparous eelpout</name>
    <name type="synonym">Blennius viviparus</name>
    <dbReference type="NCBI Taxonomy" id="48416"/>
    <lineage>
        <taxon>Eukaryota</taxon>
        <taxon>Metazoa</taxon>
        <taxon>Chordata</taxon>
        <taxon>Craniata</taxon>
        <taxon>Vertebrata</taxon>
        <taxon>Euteleostomi</taxon>
        <taxon>Actinopterygii</taxon>
        <taxon>Neopterygii</taxon>
        <taxon>Teleostei</taxon>
        <taxon>Neoteleostei</taxon>
        <taxon>Acanthomorphata</taxon>
        <taxon>Eupercaria</taxon>
        <taxon>Perciformes</taxon>
        <taxon>Cottioidei</taxon>
        <taxon>Zoarcales</taxon>
        <taxon>Zoarcidae</taxon>
        <taxon>Zoarcinae</taxon>
        <taxon>Zoarces</taxon>
    </lineage>
</organism>
<dbReference type="PANTHER" id="PTHR46985:SF4">
    <property type="entry name" value="CASPASE RECRUITMENT DOMAIN-CONTAINING PROTEIN 8"/>
    <property type="match status" value="1"/>
</dbReference>
<keyword evidence="3" id="KW-0399">Innate immunity</keyword>
<reference evidence="9 10" key="1">
    <citation type="journal article" date="2024" name="Genome Biol. Evol.">
        <title>Chromosome-level genome assembly of the viviparous eelpout Zoarces viviparus.</title>
        <authorList>
            <person name="Fuhrmann N."/>
            <person name="Brasseur M.V."/>
            <person name="Bakowski C.E."/>
            <person name="Podsiadlowski L."/>
            <person name="Prost S."/>
            <person name="Krehenwinkel H."/>
            <person name="Mayer C."/>
        </authorList>
    </citation>
    <scope>NUCLEOTIDE SEQUENCE [LARGE SCALE GENOMIC DNA]</scope>
    <source>
        <strain evidence="9">NO-MEL_2022_Ind0_liver</strain>
    </source>
</reference>
<dbReference type="InterPro" id="IPR051249">
    <property type="entry name" value="NLRP_Inflammasome"/>
</dbReference>
<dbReference type="EMBL" id="JBCEZU010000538">
    <property type="protein sequence ID" value="KAK9517966.1"/>
    <property type="molecule type" value="Genomic_DNA"/>
</dbReference>
<dbReference type="Pfam" id="PF00619">
    <property type="entry name" value="CARD"/>
    <property type="match status" value="2"/>
</dbReference>